<accession>A0A8G1QZP1</accession>
<protein>
    <submittedName>
        <fullName evidence="1">Uncharacterized protein</fullName>
    </submittedName>
</protein>
<dbReference type="Proteomes" id="UP000249526">
    <property type="component" value="Unassembled WGS sequence"/>
</dbReference>
<dbReference type="GeneID" id="37162126"/>
<dbReference type="RefSeq" id="XP_025514444.1">
    <property type="nucleotide sequence ID" value="XM_025658724.1"/>
</dbReference>
<sequence length="262" mass="29985">MWWQFDRQKGSDETGSSIFLSLVPVEAVVSPIDFSYDLPKLLAEFHQCCLHHVWGSTVTSPEKFNRLYISILSNAAMTGFILDKILLESDDEAPRFYLYSSILQQHILTGKIARQQREQDSPAFCFSITTWTNDGLHNIIPTLKALFYYYRKVVVEQASKLEKARAASLADSRMMWWTPNLRKNAVENIRTSETVALNHQSKAQQSDRTKTRSLSNECAFLISTKDDPVNNLDCPSTNRKNVSSLQPIRWCSVLTPEKRDCL</sequence>
<proteinExistence type="predicted"/>
<dbReference type="EMBL" id="KZ825065">
    <property type="protein sequence ID" value="RAH56522.1"/>
    <property type="molecule type" value="Genomic_DNA"/>
</dbReference>
<name>A0A8G1QZP1_9EURO</name>
<dbReference type="AlphaFoldDB" id="A0A8G1QZP1"/>
<organism evidence="1 2">
    <name type="scientific">Aspergillus piperis CBS 112811</name>
    <dbReference type="NCBI Taxonomy" id="1448313"/>
    <lineage>
        <taxon>Eukaryota</taxon>
        <taxon>Fungi</taxon>
        <taxon>Dikarya</taxon>
        <taxon>Ascomycota</taxon>
        <taxon>Pezizomycotina</taxon>
        <taxon>Eurotiomycetes</taxon>
        <taxon>Eurotiomycetidae</taxon>
        <taxon>Eurotiales</taxon>
        <taxon>Aspergillaceae</taxon>
        <taxon>Aspergillus</taxon>
        <taxon>Aspergillus subgen. Circumdati</taxon>
    </lineage>
</organism>
<gene>
    <name evidence="1" type="ORF">BO85DRAFT_439631</name>
</gene>
<reference evidence="1 2" key="1">
    <citation type="submission" date="2018-02" db="EMBL/GenBank/DDBJ databases">
        <title>The genomes of Aspergillus section Nigri reveals drivers in fungal speciation.</title>
        <authorList>
            <consortium name="DOE Joint Genome Institute"/>
            <person name="Vesth T.C."/>
            <person name="Nybo J."/>
            <person name="Theobald S."/>
            <person name="Brandl J."/>
            <person name="Frisvad J.C."/>
            <person name="Nielsen K.F."/>
            <person name="Lyhne E.K."/>
            <person name="Kogle M.E."/>
            <person name="Kuo A."/>
            <person name="Riley R."/>
            <person name="Clum A."/>
            <person name="Nolan M."/>
            <person name="Lipzen A."/>
            <person name="Salamov A."/>
            <person name="Henrissat B."/>
            <person name="Wiebenga A."/>
            <person name="De vries R.P."/>
            <person name="Grigoriev I.V."/>
            <person name="Mortensen U.H."/>
            <person name="Andersen M.R."/>
            <person name="Baker S.E."/>
        </authorList>
    </citation>
    <scope>NUCLEOTIDE SEQUENCE [LARGE SCALE GENOMIC DNA]</scope>
    <source>
        <strain evidence="1 2">CBS 112811</strain>
    </source>
</reference>
<evidence type="ECO:0000313" key="2">
    <source>
        <dbReference type="Proteomes" id="UP000249526"/>
    </source>
</evidence>
<keyword evidence="2" id="KW-1185">Reference proteome</keyword>
<evidence type="ECO:0000313" key="1">
    <source>
        <dbReference type="EMBL" id="RAH56522.1"/>
    </source>
</evidence>